<feature type="domain" description="Putative endonuclease Z1" evidence="1">
    <location>
        <begin position="307"/>
        <end position="524"/>
    </location>
</feature>
<dbReference type="GO" id="GO:0004519">
    <property type="term" value="F:endonuclease activity"/>
    <property type="evidence" value="ECO:0007669"/>
    <property type="project" value="UniProtKB-KW"/>
</dbReference>
<dbReference type="Pfam" id="PF10593">
    <property type="entry name" value="Z1"/>
    <property type="match status" value="1"/>
</dbReference>
<keyword evidence="3" id="KW-1185">Reference proteome</keyword>
<protein>
    <submittedName>
        <fullName evidence="2">Putative endonuclease, Z1 domain protein</fullName>
    </submittedName>
</protein>
<dbReference type="Proteomes" id="UP000006683">
    <property type="component" value="Chromosome"/>
</dbReference>
<keyword evidence="2" id="KW-0540">Nuclease</keyword>
<dbReference type="HOGENOM" id="CLU_020066_0_0_6"/>
<reference evidence="2 3" key="1">
    <citation type="journal article" date="2010" name="Stand. Genomic Sci.">
        <title>Complete genome sequence of Ferrimonas balearica type strain (PAT).</title>
        <authorList>
            <person name="Nolan M."/>
            <person name="Sikorski J."/>
            <person name="Davenport K."/>
            <person name="Lucas S."/>
            <person name="Glavina Del Rio T."/>
            <person name="Tice H."/>
            <person name="Cheng J."/>
            <person name="Goodwin L."/>
            <person name="Pitluck S."/>
            <person name="Liolios K."/>
            <person name="Ivanova N."/>
            <person name="Mavromatis K."/>
            <person name="Ovchinnikova G."/>
            <person name="Pati A."/>
            <person name="Chen A."/>
            <person name="Palaniappan K."/>
            <person name="Land M."/>
            <person name="Hauser L."/>
            <person name="Chang Y."/>
            <person name="Jeffries C."/>
            <person name="Tapia R."/>
            <person name="Brettin T."/>
            <person name="Detter J."/>
            <person name="Han C."/>
            <person name="Yasawong M."/>
            <person name="Rohde M."/>
            <person name="Tindall B."/>
            <person name="Goker M."/>
            <person name="Woyke T."/>
            <person name="Bristow J."/>
            <person name="Eisen J."/>
            <person name="Markowitz V."/>
            <person name="Hugenholtz P."/>
            <person name="Kyrpides N."/>
            <person name="Klenk H."/>
            <person name="Lapidus A."/>
        </authorList>
    </citation>
    <scope>NUCLEOTIDE SEQUENCE [LARGE SCALE GENOMIC DNA]</scope>
    <source>
        <strain evidence="3">DSM 9799 / CCM 4581 / KCTC 23876 / PAT</strain>
    </source>
</reference>
<accession>E1STX3</accession>
<organism evidence="2 3">
    <name type="scientific">Ferrimonas balearica (strain DSM 9799 / CCM 4581 / KCTC 23876 / PAT)</name>
    <dbReference type="NCBI Taxonomy" id="550540"/>
    <lineage>
        <taxon>Bacteria</taxon>
        <taxon>Pseudomonadati</taxon>
        <taxon>Pseudomonadota</taxon>
        <taxon>Gammaproteobacteria</taxon>
        <taxon>Alteromonadales</taxon>
        <taxon>Ferrimonadaceae</taxon>
        <taxon>Ferrimonas</taxon>
    </lineage>
</organism>
<dbReference type="KEGG" id="fbl:Fbal_3017"/>
<dbReference type="eggNOG" id="COG0610">
    <property type="taxonomic scope" value="Bacteria"/>
</dbReference>
<proteinExistence type="predicted"/>
<dbReference type="EMBL" id="CP002209">
    <property type="protein sequence ID" value="ADN77217.1"/>
    <property type="molecule type" value="Genomic_DNA"/>
</dbReference>
<evidence type="ECO:0000313" key="3">
    <source>
        <dbReference type="Proteomes" id="UP000006683"/>
    </source>
</evidence>
<sequence>MIARLKQHCPKQPSDTPEFDAFIAGLTIDENSKANLRQFGDEFFSRLAHIKDKSEKEQIVGLLLGYVQGGKTTYFLGLTALALDMGYRMIIIQTGTKQNIDSQARTELHDKLFANRQTHNLAQIEWDNHASTKNKLDSLIDQQADPLVADELKPAIIITTLKNHQKIKTLAEKLKTVDLLDYYDVLVIDDESDQAGLNNNARKGGARSSTNQHITDLREALPKHVYLQVTATPQAPLMLDLLDDLSPDMAMVLKPGQDYIGGYELFASANRGNYIRTIPEKDLATYGKGSKIAREERFLAKTVPVPSLINAMYQFFLVVANCHYHKATQGNRSMMIHPCRKQAVHRKLKQWAEKIQIEALTLLRSGDIAQIRDGFKEAHTDLQSTMPDLASLDELICDNILYMAIRQTFINECNTRAGAKTPEIDWKGNFAHILVGGAALERGYVVKNLVISYLSRDAKNTNLDTMSQWQRCNGYKRQYAGEIRVYLPESIQEDYFAYAVCEREIHNEIQLANALGTDLKEVHRRLVHIAGKKHTRDSIISKARAKSMTLTNANCVPTYPLNMDVSVEHKLERFLAGCHFEDYTPDKAHGIMRCKLREFYTAVCVAPLYKDEPKYRDLDISLLRLLRELSEQPDHLDLAHLEQGADYEMELIMVNHNNSDTIYKRSVDESGFTKDLMSGNWKSSKRSQYHLGSPDRLRVLVHKLTIVRKGQEKEKEVELAKDKLTLSVFFPENYPRHTYFESDL</sequence>
<keyword evidence="2" id="KW-0255">Endonuclease</keyword>
<keyword evidence="2" id="KW-0378">Hydrolase</keyword>
<gene>
    <name evidence="2" type="ordered locus">Fbal_3017</name>
</gene>
<name>E1STX3_FERBD</name>
<dbReference type="InterPro" id="IPR018310">
    <property type="entry name" value="Put_endonuclease_Z1-dom"/>
</dbReference>
<dbReference type="STRING" id="550540.Fbal_3017"/>
<evidence type="ECO:0000313" key="2">
    <source>
        <dbReference type="EMBL" id="ADN77217.1"/>
    </source>
</evidence>
<dbReference type="AlphaFoldDB" id="E1STX3"/>
<evidence type="ECO:0000259" key="1">
    <source>
        <dbReference type="Pfam" id="PF10593"/>
    </source>
</evidence>